<dbReference type="PANTHER" id="PTHR24421">
    <property type="entry name" value="NITRATE/NITRITE SENSOR PROTEIN NARX-RELATED"/>
    <property type="match status" value="1"/>
</dbReference>
<feature type="transmembrane region" description="Helical" evidence="11">
    <location>
        <begin position="104"/>
        <end position="123"/>
    </location>
</feature>
<evidence type="ECO:0000256" key="8">
    <source>
        <dbReference type="ARBA" id="ARBA00023012"/>
    </source>
</evidence>
<keyword evidence="11" id="KW-0472">Membrane</keyword>
<dbReference type="Gene3D" id="1.20.5.1930">
    <property type="match status" value="1"/>
</dbReference>
<feature type="compositionally biased region" description="Basic residues" evidence="10">
    <location>
        <begin position="389"/>
        <end position="403"/>
    </location>
</feature>
<protein>
    <recommendedName>
        <fullName evidence="2">histidine kinase</fullName>
        <ecNumber evidence="2">2.7.13.3</ecNumber>
    </recommendedName>
</protein>
<feature type="transmembrane region" description="Helical" evidence="11">
    <location>
        <begin position="69"/>
        <end position="92"/>
    </location>
</feature>
<comment type="catalytic activity">
    <reaction evidence="1">
        <text>ATP + protein L-histidine = ADP + protein N-phospho-L-histidine.</text>
        <dbReference type="EC" id="2.7.13.3"/>
    </reaction>
</comment>
<dbReference type="InterPro" id="IPR011712">
    <property type="entry name" value="Sig_transdc_His_kin_sub3_dim/P"/>
</dbReference>
<evidence type="ECO:0000313" key="14">
    <source>
        <dbReference type="Proteomes" id="UP000828924"/>
    </source>
</evidence>
<keyword evidence="8" id="KW-0902">Two-component regulatory system</keyword>
<organism evidence="13 14">
    <name type="scientific">Streptomyces formicae</name>
    <dbReference type="NCBI Taxonomy" id="1616117"/>
    <lineage>
        <taxon>Bacteria</taxon>
        <taxon>Bacillati</taxon>
        <taxon>Actinomycetota</taxon>
        <taxon>Actinomycetes</taxon>
        <taxon>Kitasatosporales</taxon>
        <taxon>Streptomycetaceae</taxon>
        <taxon>Streptomyces</taxon>
    </lineage>
</organism>
<evidence type="ECO:0000256" key="10">
    <source>
        <dbReference type="SAM" id="MobiDB-lite"/>
    </source>
</evidence>
<feature type="transmembrane region" description="Helical" evidence="11">
    <location>
        <begin position="16"/>
        <end position="34"/>
    </location>
</feature>
<keyword evidence="14" id="KW-1185">Reference proteome</keyword>
<evidence type="ECO:0000256" key="1">
    <source>
        <dbReference type="ARBA" id="ARBA00000085"/>
    </source>
</evidence>
<reference evidence="13 14" key="1">
    <citation type="submission" date="2021-03" db="EMBL/GenBank/DDBJ databases">
        <title>Complete genome of Streptomyces formicae strain 1H-GS9 (DSM 100524).</title>
        <authorList>
            <person name="Atanasov K.E."/>
            <person name="Altabella T."/>
            <person name="Ferrer A."/>
        </authorList>
    </citation>
    <scope>NUCLEOTIDE SEQUENCE [LARGE SCALE GENOMIC DNA]</scope>
    <source>
        <strain evidence="13 14">1H-GS9</strain>
    </source>
</reference>
<keyword evidence="4" id="KW-0808">Transferase</keyword>
<gene>
    <name evidence="13" type="ORF">J4032_26540</name>
</gene>
<evidence type="ECO:0000256" key="5">
    <source>
        <dbReference type="ARBA" id="ARBA00022741"/>
    </source>
</evidence>
<proteinExistence type="predicted"/>
<evidence type="ECO:0000256" key="11">
    <source>
        <dbReference type="SAM" id="Phobius"/>
    </source>
</evidence>
<dbReference type="Gene3D" id="3.30.565.10">
    <property type="entry name" value="Histidine kinase-like ATPase, C-terminal domain"/>
    <property type="match status" value="1"/>
</dbReference>
<evidence type="ECO:0000256" key="7">
    <source>
        <dbReference type="ARBA" id="ARBA00022840"/>
    </source>
</evidence>
<dbReference type="SUPFAM" id="SSF55874">
    <property type="entry name" value="ATPase domain of HSP90 chaperone/DNA topoisomerase II/histidine kinase"/>
    <property type="match status" value="1"/>
</dbReference>
<dbReference type="InterPro" id="IPR036890">
    <property type="entry name" value="HATPase_C_sf"/>
</dbReference>
<feature type="domain" description="Signal transduction histidine kinase subgroup 3 dimerisation and phosphoacceptor" evidence="12">
    <location>
        <begin position="182"/>
        <end position="246"/>
    </location>
</feature>
<evidence type="ECO:0000256" key="3">
    <source>
        <dbReference type="ARBA" id="ARBA00022553"/>
    </source>
</evidence>
<keyword evidence="7" id="KW-0067">ATP-binding</keyword>
<accession>A0ABY3WPI3</accession>
<name>A0ABY3WPI3_9ACTN</name>
<keyword evidence="6" id="KW-0418">Kinase</keyword>
<keyword evidence="11" id="KW-1133">Transmembrane helix</keyword>
<evidence type="ECO:0000313" key="13">
    <source>
        <dbReference type="EMBL" id="UNM14549.1"/>
    </source>
</evidence>
<evidence type="ECO:0000259" key="12">
    <source>
        <dbReference type="Pfam" id="PF07730"/>
    </source>
</evidence>
<dbReference type="Proteomes" id="UP000828924">
    <property type="component" value="Chromosome"/>
</dbReference>
<evidence type="ECO:0000256" key="6">
    <source>
        <dbReference type="ARBA" id="ARBA00022777"/>
    </source>
</evidence>
<dbReference type="InterPro" id="IPR050482">
    <property type="entry name" value="Sensor_HK_TwoCompSys"/>
</dbReference>
<dbReference type="PANTHER" id="PTHR24421:SF10">
    <property type="entry name" value="NITRATE_NITRITE SENSOR PROTEIN NARQ"/>
    <property type="match status" value="1"/>
</dbReference>
<feature type="region of interest" description="Disordered" evidence="10">
    <location>
        <begin position="377"/>
        <end position="403"/>
    </location>
</feature>
<dbReference type="RefSeq" id="WP_242334441.1">
    <property type="nucleotide sequence ID" value="NZ_CP071872.1"/>
</dbReference>
<dbReference type="EMBL" id="CP071872">
    <property type="protein sequence ID" value="UNM14549.1"/>
    <property type="molecule type" value="Genomic_DNA"/>
</dbReference>
<dbReference type="Pfam" id="PF07730">
    <property type="entry name" value="HisKA_3"/>
    <property type="match status" value="1"/>
</dbReference>
<keyword evidence="5" id="KW-0547">Nucleotide-binding</keyword>
<evidence type="ECO:0000256" key="9">
    <source>
        <dbReference type="SAM" id="Coils"/>
    </source>
</evidence>
<sequence>MKFFTIARWAGSPRRVDAMVTVIVVTAGVLDTWIKPSDGLLTGTPTEVVAVVSGSIGGVLWWRRSRPGLVAVVVMIGYLVAFTPIALAVAMYTVGEAYYRRARVLIAFGVASCAVGLFTLLAGDPAPQGLRDYGFRLALVVPPLVVGYEVATRRDLAAKAEERLSVLEREHDLLVQRARSEERAWIARDMHDVVAHRVGHMVLTAGSLIVTEAQGSPHAEAAERIASEGRQALGELREILGVLTPDRVRDCAPRAPQLDATQLPLLVERAAAIGQRVSLQVNGHPEMLPAPMQRAIYRIVQESLTNAAKHAPGAAVHVTVQCCMNGVRVVAANGPSTRTPVVELPSGGHGLIGLRERVGLLGGTVEAGPHSNGFQIRAWIPHNPDPTRTRPKRPRPQRQRRFE</sequence>
<evidence type="ECO:0000256" key="4">
    <source>
        <dbReference type="ARBA" id="ARBA00022679"/>
    </source>
</evidence>
<dbReference type="CDD" id="cd16917">
    <property type="entry name" value="HATPase_UhpB-NarQ-NarX-like"/>
    <property type="match status" value="1"/>
</dbReference>
<keyword evidence="3" id="KW-0597">Phosphoprotein</keyword>
<keyword evidence="9" id="KW-0175">Coiled coil</keyword>
<feature type="coiled-coil region" evidence="9">
    <location>
        <begin position="150"/>
        <end position="184"/>
    </location>
</feature>
<keyword evidence="11" id="KW-0812">Transmembrane</keyword>
<evidence type="ECO:0000256" key="2">
    <source>
        <dbReference type="ARBA" id="ARBA00012438"/>
    </source>
</evidence>
<dbReference type="EC" id="2.7.13.3" evidence="2"/>